<dbReference type="GO" id="GO:0003677">
    <property type="term" value="F:DNA binding"/>
    <property type="evidence" value="ECO:0007669"/>
    <property type="project" value="InterPro"/>
</dbReference>
<dbReference type="PATRIC" id="fig|36861.3.peg.3240"/>
<protein>
    <submittedName>
        <fullName evidence="2">XRE family transcriptional regulator</fullName>
    </submittedName>
</protein>
<dbReference type="AlphaFoldDB" id="A0A106BUW1"/>
<accession>A0A106BUW1</accession>
<dbReference type="Proteomes" id="UP000064243">
    <property type="component" value="Unassembled WGS sequence"/>
</dbReference>
<keyword evidence="3" id="KW-1185">Reference proteome</keyword>
<dbReference type="OrthoDB" id="2736385at2"/>
<dbReference type="Pfam" id="PF01381">
    <property type="entry name" value="HTH_3"/>
    <property type="match status" value="1"/>
</dbReference>
<reference evidence="2 3" key="1">
    <citation type="journal article" date="2015" name="Appl. Environ. Microbiol.">
        <title>Aerobic and Anaerobic Thiosulfate Oxidation by a Cold-Adapted, Subglacial Chemoautotroph.</title>
        <authorList>
            <person name="Harrold Z.R."/>
            <person name="Skidmore M.L."/>
            <person name="Hamilton T.L."/>
            <person name="Desch L."/>
            <person name="Amada K."/>
            <person name="van Gelder W."/>
            <person name="Glover K."/>
            <person name="Roden E.E."/>
            <person name="Boyd E.S."/>
        </authorList>
    </citation>
    <scope>NUCLEOTIDE SEQUENCE [LARGE SCALE GENOMIC DNA]</scope>
    <source>
        <strain evidence="2 3">RG</strain>
    </source>
</reference>
<dbReference type="InterPro" id="IPR001387">
    <property type="entry name" value="Cro/C1-type_HTH"/>
</dbReference>
<feature type="domain" description="HTH cro/C1-type" evidence="1">
    <location>
        <begin position="43"/>
        <end position="99"/>
    </location>
</feature>
<evidence type="ECO:0000259" key="1">
    <source>
        <dbReference type="PROSITE" id="PS50943"/>
    </source>
</evidence>
<dbReference type="Gene3D" id="1.10.260.40">
    <property type="entry name" value="lambda repressor-like DNA-binding domains"/>
    <property type="match status" value="1"/>
</dbReference>
<dbReference type="RefSeq" id="WP_059751500.1">
    <property type="nucleotide sequence ID" value="NZ_LDUG01000007.1"/>
</dbReference>
<organism evidence="2 3">
    <name type="scientific">Thiobacillus denitrificans</name>
    <dbReference type="NCBI Taxonomy" id="36861"/>
    <lineage>
        <taxon>Bacteria</taxon>
        <taxon>Pseudomonadati</taxon>
        <taxon>Pseudomonadota</taxon>
        <taxon>Betaproteobacteria</taxon>
        <taxon>Nitrosomonadales</taxon>
        <taxon>Thiobacillaceae</taxon>
        <taxon>Thiobacillus</taxon>
    </lineage>
</organism>
<sequence length="119" mass="13108">MADLKFQPVRHDHKAFLEKASKRRGFSEAYEALELEYALASEMLAARTRAGLTQEAVATRMGTTKSAISRLESAGKHAPSVASLKRYAEAVGCTLKIELIPADRKRRKNAKPDLHQDAG</sequence>
<gene>
    <name evidence="2" type="ORF">ABW22_01995</name>
</gene>
<name>A0A106BUW1_THIDE</name>
<dbReference type="InterPro" id="IPR010982">
    <property type="entry name" value="Lambda_DNA-bd_dom_sf"/>
</dbReference>
<evidence type="ECO:0000313" key="3">
    <source>
        <dbReference type="Proteomes" id="UP000064243"/>
    </source>
</evidence>
<comment type="caution">
    <text evidence="2">The sequence shown here is derived from an EMBL/GenBank/DDBJ whole genome shotgun (WGS) entry which is preliminary data.</text>
</comment>
<dbReference type="SUPFAM" id="SSF47413">
    <property type="entry name" value="lambda repressor-like DNA-binding domains"/>
    <property type="match status" value="1"/>
</dbReference>
<dbReference type="EMBL" id="LDUG01000007">
    <property type="protein sequence ID" value="KVW99036.1"/>
    <property type="molecule type" value="Genomic_DNA"/>
</dbReference>
<proteinExistence type="predicted"/>
<dbReference type="SMART" id="SM00530">
    <property type="entry name" value="HTH_XRE"/>
    <property type="match status" value="1"/>
</dbReference>
<dbReference type="CDD" id="cd00093">
    <property type="entry name" value="HTH_XRE"/>
    <property type="match status" value="1"/>
</dbReference>
<dbReference type="PROSITE" id="PS50943">
    <property type="entry name" value="HTH_CROC1"/>
    <property type="match status" value="1"/>
</dbReference>
<evidence type="ECO:0000313" key="2">
    <source>
        <dbReference type="EMBL" id="KVW99036.1"/>
    </source>
</evidence>